<sequence>MICTNEVYKLSAYTLMANVALADTITMAIGKLIFAKY</sequence>
<keyword evidence="2" id="KW-1185">Reference proteome</keyword>
<dbReference type="WBParaSite" id="ACAC_0000454301-mRNA-1">
    <property type="protein sequence ID" value="ACAC_0000454301-mRNA-1"/>
    <property type="gene ID" value="ACAC_0000454301"/>
</dbReference>
<protein>
    <submittedName>
        <fullName evidence="3">7TM_GPCR_Srx domain-containing protein</fullName>
    </submittedName>
</protein>
<reference evidence="3" key="2">
    <citation type="submission" date="2017-02" db="UniProtKB">
        <authorList>
            <consortium name="WormBaseParasite"/>
        </authorList>
    </citation>
    <scope>IDENTIFICATION</scope>
</reference>
<dbReference type="Proteomes" id="UP000035642">
    <property type="component" value="Unassembled WGS sequence"/>
</dbReference>
<keyword evidence="1" id="KW-0812">Transmembrane</keyword>
<feature type="transmembrane region" description="Helical" evidence="1">
    <location>
        <begin position="12"/>
        <end position="34"/>
    </location>
</feature>
<evidence type="ECO:0000313" key="2">
    <source>
        <dbReference type="Proteomes" id="UP000035642"/>
    </source>
</evidence>
<dbReference type="AlphaFoldDB" id="A0A0K0D398"/>
<organism evidence="2 3">
    <name type="scientific">Angiostrongylus cantonensis</name>
    <name type="common">Rat lungworm</name>
    <dbReference type="NCBI Taxonomy" id="6313"/>
    <lineage>
        <taxon>Eukaryota</taxon>
        <taxon>Metazoa</taxon>
        <taxon>Ecdysozoa</taxon>
        <taxon>Nematoda</taxon>
        <taxon>Chromadorea</taxon>
        <taxon>Rhabditida</taxon>
        <taxon>Rhabditina</taxon>
        <taxon>Rhabditomorpha</taxon>
        <taxon>Strongyloidea</taxon>
        <taxon>Metastrongylidae</taxon>
        <taxon>Angiostrongylus</taxon>
    </lineage>
</organism>
<evidence type="ECO:0000256" key="1">
    <source>
        <dbReference type="SAM" id="Phobius"/>
    </source>
</evidence>
<evidence type="ECO:0000313" key="3">
    <source>
        <dbReference type="WBParaSite" id="ACAC_0000454301-mRNA-1"/>
    </source>
</evidence>
<reference evidence="2" key="1">
    <citation type="submission" date="2012-09" db="EMBL/GenBank/DDBJ databases">
        <authorList>
            <person name="Martin A.A."/>
        </authorList>
    </citation>
    <scope>NUCLEOTIDE SEQUENCE</scope>
</reference>
<accession>A0A0K0D398</accession>
<proteinExistence type="predicted"/>
<keyword evidence="1" id="KW-1133">Transmembrane helix</keyword>
<name>A0A0K0D398_ANGCA</name>
<keyword evidence="1" id="KW-0472">Membrane</keyword>